<organism evidence="2 3">
    <name type="scientific">Plasmodium vivax (strain Brazil I)</name>
    <dbReference type="NCBI Taxonomy" id="1033975"/>
    <lineage>
        <taxon>Eukaryota</taxon>
        <taxon>Sar</taxon>
        <taxon>Alveolata</taxon>
        <taxon>Apicomplexa</taxon>
        <taxon>Aconoidasida</taxon>
        <taxon>Haemosporida</taxon>
        <taxon>Plasmodiidae</taxon>
        <taxon>Plasmodium</taxon>
        <taxon>Plasmodium (Plasmodium)</taxon>
    </lineage>
</organism>
<name>A0A0J9T154_PLAV1</name>
<dbReference type="OrthoDB" id="381216at2759"/>
<gene>
    <name evidence="2" type="ORF">PVBG_05853</name>
</gene>
<keyword evidence="1" id="KW-1133">Transmembrane helix</keyword>
<proteinExistence type="predicted"/>
<accession>A0A0J9T154</accession>
<sequence length="161" mass="19377">MIKSTESHSYFELLEKFYKEFENLNYCTEYHKNNIDEHEHAELKVLYDLYDDFYKFKTESSGNRKTKCDHGTKCVTIYKQHVDKCQKKYENGLCINLIMFKNQYDEHIENMKWCHEKIQHLDSIESDIKTIILLPFVVMIVISIILLLLYKVCNNTILNNF</sequence>
<feature type="transmembrane region" description="Helical" evidence="1">
    <location>
        <begin position="131"/>
        <end position="150"/>
    </location>
</feature>
<dbReference type="Proteomes" id="UP000053327">
    <property type="component" value="Unassembled WGS sequence"/>
</dbReference>
<reference evidence="2 3" key="1">
    <citation type="submission" date="2011-08" db="EMBL/GenBank/DDBJ databases">
        <title>The Genome Sequence of Plasmodium vivax Brazil I.</title>
        <authorList>
            <consortium name="The Broad Institute Genome Sequencing Platform"/>
            <consortium name="The Broad Institute Genome Sequencing Center for Infectious Disease"/>
            <person name="Neafsey D."/>
            <person name="Carlton J."/>
            <person name="Barnwell J."/>
            <person name="Collins W."/>
            <person name="Escalante A."/>
            <person name="Mullikin J."/>
            <person name="Saul A."/>
            <person name="Guigo R."/>
            <person name="Camara F."/>
            <person name="Young S.K."/>
            <person name="Zeng Q."/>
            <person name="Gargeya S."/>
            <person name="Fitzgerald M."/>
            <person name="Haas B."/>
            <person name="Abouelleil A."/>
            <person name="Alvarado L."/>
            <person name="Arachchi H.M."/>
            <person name="Berlin A."/>
            <person name="Brown A."/>
            <person name="Chapman S.B."/>
            <person name="Chen Z."/>
            <person name="Dunbar C."/>
            <person name="Freedman E."/>
            <person name="Gearin G."/>
            <person name="Gellesch M."/>
            <person name="Goldberg J."/>
            <person name="Griggs A."/>
            <person name="Gujja S."/>
            <person name="Heiman D."/>
            <person name="Howarth C."/>
            <person name="Larson L."/>
            <person name="Lui A."/>
            <person name="MacDonald P.J.P."/>
            <person name="Montmayeur A."/>
            <person name="Murphy C."/>
            <person name="Neiman D."/>
            <person name="Pearson M."/>
            <person name="Priest M."/>
            <person name="Roberts A."/>
            <person name="Saif S."/>
            <person name="Shea T."/>
            <person name="Shenoy N."/>
            <person name="Sisk P."/>
            <person name="Stolte C."/>
            <person name="Sykes S."/>
            <person name="Wortman J."/>
            <person name="Nusbaum C."/>
            <person name="Birren B."/>
        </authorList>
    </citation>
    <scope>NUCLEOTIDE SEQUENCE [LARGE SCALE GENOMIC DNA]</scope>
    <source>
        <strain evidence="2 3">Brazil I</strain>
    </source>
</reference>
<protein>
    <submittedName>
        <fullName evidence="2">Uncharacterized protein</fullName>
    </submittedName>
</protein>
<keyword evidence="1" id="KW-0812">Transmembrane</keyword>
<dbReference type="AlphaFoldDB" id="A0A0J9T154"/>
<keyword evidence="1" id="KW-0472">Membrane</keyword>
<evidence type="ECO:0000313" key="3">
    <source>
        <dbReference type="Proteomes" id="UP000053327"/>
    </source>
</evidence>
<evidence type="ECO:0000256" key="1">
    <source>
        <dbReference type="SAM" id="Phobius"/>
    </source>
</evidence>
<evidence type="ECO:0000313" key="2">
    <source>
        <dbReference type="EMBL" id="KMZ88761.1"/>
    </source>
</evidence>
<dbReference type="EMBL" id="KQ234754">
    <property type="protein sequence ID" value="KMZ88761.1"/>
    <property type="molecule type" value="Genomic_DNA"/>
</dbReference>